<dbReference type="EMBL" id="LXQA010498483">
    <property type="protein sequence ID" value="MCI55572.1"/>
    <property type="molecule type" value="Genomic_DNA"/>
</dbReference>
<name>A0A392T482_9FABA</name>
<feature type="non-terminal residue" evidence="2">
    <location>
        <position position="1"/>
    </location>
</feature>
<dbReference type="Proteomes" id="UP000265520">
    <property type="component" value="Unassembled WGS sequence"/>
</dbReference>
<evidence type="ECO:0000313" key="3">
    <source>
        <dbReference type="Proteomes" id="UP000265520"/>
    </source>
</evidence>
<feature type="region of interest" description="Disordered" evidence="1">
    <location>
        <begin position="1"/>
        <end position="30"/>
    </location>
</feature>
<reference evidence="2 3" key="1">
    <citation type="journal article" date="2018" name="Front. Plant Sci.">
        <title>Red Clover (Trifolium pratense) and Zigzag Clover (T. medium) - A Picture of Genomic Similarities and Differences.</title>
        <authorList>
            <person name="Dluhosova J."/>
            <person name="Istvanek J."/>
            <person name="Nedelnik J."/>
            <person name="Repkova J."/>
        </authorList>
    </citation>
    <scope>NUCLEOTIDE SEQUENCE [LARGE SCALE GENOMIC DNA]</scope>
    <source>
        <strain evidence="3">cv. 10/8</strain>
        <tissue evidence="2">Leaf</tissue>
    </source>
</reference>
<protein>
    <submittedName>
        <fullName evidence="2">Uncharacterized protein</fullName>
    </submittedName>
</protein>
<accession>A0A392T482</accession>
<dbReference type="AlphaFoldDB" id="A0A392T482"/>
<keyword evidence="3" id="KW-1185">Reference proteome</keyword>
<evidence type="ECO:0000313" key="2">
    <source>
        <dbReference type="EMBL" id="MCI55572.1"/>
    </source>
</evidence>
<organism evidence="2 3">
    <name type="scientific">Trifolium medium</name>
    <dbReference type="NCBI Taxonomy" id="97028"/>
    <lineage>
        <taxon>Eukaryota</taxon>
        <taxon>Viridiplantae</taxon>
        <taxon>Streptophyta</taxon>
        <taxon>Embryophyta</taxon>
        <taxon>Tracheophyta</taxon>
        <taxon>Spermatophyta</taxon>
        <taxon>Magnoliopsida</taxon>
        <taxon>eudicotyledons</taxon>
        <taxon>Gunneridae</taxon>
        <taxon>Pentapetalae</taxon>
        <taxon>rosids</taxon>
        <taxon>fabids</taxon>
        <taxon>Fabales</taxon>
        <taxon>Fabaceae</taxon>
        <taxon>Papilionoideae</taxon>
        <taxon>50 kb inversion clade</taxon>
        <taxon>NPAAA clade</taxon>
        <taxon>Hologalegina</taxon>
        <taxon>IRL clade</taxon>
        <taxon>Trifolieae</taxon>
        <taxon>Trifolium</taxon>
    </lineage>
</organism>
<feature type="compositionally biased region" description="Acidic residues" evidence="1">
    <location>
        <begin position="1"/>
        <end position="22"/>
    </location>
</feature>
<proteinExistence type="predicted"/>
<evidence type="ECO:0000256" key="1">
    <source>
        <dbReference type="SAM" id="MobiDB-lite"/>
    </source>
</evidence>
<sequence length="30" mass="3051">GQADNAGDDDMEVDSEAEDEGSDTSGSTFV</sequence>
<comment type="caution">
    <text evidence="2">The sequence shown here is derived from an EMBL/GenBank/DDBJ whole genome shotgun (WGS) entry which is preliminary data.</text>
</comment>